<dbReference type="Proteomes" id="UP000030816">
    <property type="component" value="Unassembled WGS sequence"/>
</dbReference>
<evidence type="ECO:0000256" key="1">
    <source>
        <dbReference type="SAM" id="MobiDB-lite"/>
    </source>
</evidence>
<keyword evidence="2" id="KW-0812">Transmembrane</keyword>
<feature type="transmembrane region" description="Helical" evidence="2">
    <location>
        <begin position="334"/>
        <end position="356"/>
    </location>
</feature>
<reference evidence="3 4" key="1">
    <citation type="journal article" date="2014" name="Proc. Natl. Acad. Sci. U.S.A.">
        <title>Trajectory and genomic determinants of fungal-pathogen speciation and host adaptation.</title>
        <authorList>
            <person name="Hu X."/>
            <person name="Xiao G."/>
            <person name="Zheng P."/>
            <person name="Shang Y."/>
            <person name="Su Y."/>
            <person name="Zhang X."/>
            <person name="Liu X."/>
            <person name="Zhan S."/>
            <person name="St Leger R.J."/>
            <person name="Wang C."/>
        </authorList>
    </citation>
    <scope>NUCLEOTIDE SEQUENCE [LARGE SCALE GENOMIC DNA]</scope>
    <source>
        <strain evidence="3 4">ARSEF 1941</strain>
    </source>
</reference>
<feature type="compositionally biased region" description="Basic and acidic residues" evidence="1">
    <location>
        <begin position="142"/>
        <end position="153"/>
    </location>
</feature>
<keyword evidence="2" id="KW-1133">Transmembrane helix</keyword>
<dbReference type="STRING" id="1081103.A0A0B2WP18"/>
<evidence type="ECO:0000313" key="3">
    <source>
        <dbReference type="EMBL" id="KHN95232.1"/>
    </source>
</evidence>
<evidence type="ECO:0000256" key="2">
    <source>
        <dbReference type="SAM" id="Phobius"/>
    </source>
</evidence>
<dbReference type="GeneID" id="63741398"/>
<protein>
    <submittedName>
        <fullName evidence="3">Uncharacterized protein</fullName>
    </submittedName>
</protein>
<dbReference type="EMBL" id="AZHE01000025">
    <property type="protein sequence ID" value="KHN95232.1"/>
    <property type="molecule type" value="Genomic_DNA"/>
</dbReference>
<keyword evidence="4" id="KW-1185">Reference proteome</keyword>
<feature type="compositionally biased region" description="Low complexity" evidence="1">
    <location>
        <begin position="93"/>
        <end position="108"/>
    </location>
</feature>
<dbReference type="OrthoDB" id="4721035at2759"/>
<gene>
    <name evidence="3" type="ORF">MAM_06943</name>
</gene>
<dbReference type="RefSeq" id="XP_040676298.1">
    <property type="nucleotide sequence ID" value="XM_040825741.1"/>
</dbReference>
<accession>A0A0B2WP18</accession>
<feature type="compositionally biased region" description="Polar residues" evidence="1">
    <location>
        <begin position="117"/>
        <end position="138"/>
    </location>
</feature>
<organism evidence="3 4">
    <name type="scientific">Metarhizium album (strain ARSEF 1941)</name>
    <dbReference type="NCBI Taxonomy" id="1081103"/>
    <lineage>
        <taxon>Eukaryota</taxon>
        <taxon>Fungi</taxon>
        <taxon>Dikarya</taxon>
        <taxon>Ascomycota</taxon>
        <taxon>Pezizomycotina</taxon>
        <taxon>Sordariomycetes</taxon>
        <taxon>Hypocreomycetidae</taxon>
        <taxon>Hypocreales</taxon>
        <taxon>Clavicipitaceae</taxon>
        <taxon>Metarhizium</taxon>
    </lineage>
</organism>
<feature type="region of interest" description="Disordered" evidence="1">
    <location>
        <begin position="88"/>
        <end position="199"/>
    </location>
</feature>
<sequence>MAYSHVPFDSLQDDKEFALSPLQAPGASAWTDRLNPSGYEHLELDDGGGISVRAGANRRSSPNSSVNSLRIFPGQEARVVSVHRVSPAEKSPEISAAEAEAEAASPVSNRHLLDSPAGSNGMSPTSSSAWTGPKTTSIFERLMPRKGTEETASLRENAGPFSYSPAPNTPMGVPINNRNSPSSDAEPGRDDSDTDAWKKRYSAPPSYCKARQGIWTGKKDGIMMALAVYPLVVGSFLLAVAIWQPALPFVGPMDQIEASTAVSVVSFVAKSVEVSFAGAFLFCLGQALSLRSISRMTMGVTLSEMNMRNWLYSPGMIISHYKSSWFSVRSLLGATTLFASLGVFLYTTAIGTMVAPKLKQMPVQHRMLDGEFWTSYGNVYYGKQKCPVLFGKGNEDDAWGCTSVEFCGSSYTDLLAFMQRWEKTQKGRASKSFDQRSRPNVTSLLDGNKSMLASWIETRSTQRNVTAMYERHGRIIDNVTMALPHPGVYKAVGLPSNNMPHVRENSFAQVVVNARVVSPSLNVMCVNMKKEELRPLVYTSWPYSKNVKSRAPGLMVPADGWALRSPPWGEDGKEGSVPNKTVVDDIFRWGPKYGRTPPMIAAYPPPLNVVSNLTIRGADAVYILAKHPDIADYTLCEARSWLSTLCSTEAVISGASTSYLRSVCEGDANTFAYSGVSPGSDVIASNWSTSMDMNGGLHVSNASNGRILSQLILREPTLSPYLPSIAEALSAYMASTLVMASIDSPFQRGWDYPNKMLDEPGTQQFFAQILTTQYAAGHTEEWQKVWYCVLFIVPALSLFCVLYMWYNGGVVTDFTEPKTLFALALNSPPSVQIHGSCGSGPTGRDLVVPWRVSYEPELKHFYFEEANNRPWRGRYSRQAFQVPGPGGDAIGASYNALSASRLRL</sequence>
<name>A0A0B2WP18_METAS</name>
<feature type="transmembrane region" description="Helical" evidence="2">
    <location>
        <begin position="221"/>
        <end position="244"/>
    </location>
</feature>
<feature type="compositionally biased region" description="Low complexity" evidence="1">
    <location>
        <begin position="57"/>
        <end position="68"/>
    </location>
</feature>
<feature type="transmembrane region" description="Helical" evidence="2">
    <location>
        <begin position="264"/>
        <end position="288"/>
    </location>
</feature>
<proteinExistence type="predicted"/>
<dbReference type="HOGENOM" id="CLU_012014_0_0_1"/>
<dbReference type="AlphaFoldDB" id="A0A0B2WP18"/>
<feature type="compositionally biased region" description="Basic and acidic residues" evidence="1">
    <location>
        <begin position="186"/>
        <end position="198"/>
    </location>
</feature>
<evidence type="ECO:0000313" key="4">
    <source>
        <dbReference type="Proteomes" id="UP000030816"/>
    </source>
</evidence>
<comment type="caution">
    <text evidence="3">The sequence shown here is derived from an EMBL/GenBank/DDBJ whole genome shotgun (WGS) entry which is preliminary data.</text>
</comment>
<keyword evidence="2" id="KW-0472">Membrane</keyword>
<feature type="region of interest" description="Disordered" evidence="1">
    <location>
        <begin position="45"/>
        <end position="68"/>
    </location>
</feature>